<dbReference type="EMBL" id="UYSL01023459">
    <property type="protein sequence ID" value="VDL82211.1"/>
    <property type="molecule type" value="Genomic_DNA"/>
</dbReference>
<evidence type="ECO:0000313" key="2">
    <source>
        <dbReference type="Proteomes" id="UP000271162"/>
    </source>
</evidence>
<protein>
    <submittedName>
        <fullName evidence="3">Transposase</fullName>
    </submittedName>
</protein>
<keyword evidence="2" id="KW-1185">Reference proteome</keyword>
<organism evidence="3">
    <name type="scientific">Nippostrongylus brasiliensis</name>
    <name type="common">Rat hookworm</name>
    <dbReference type="NCBI Taxonomy" id="27835"/>
    <lineage>
        <taxon>Eukaryota</taxon>
        <taxon>Metazoa</taxon>
        <taxon>Ecdysozoa</taxon>
        <taxon>Nematoda</taxon>
        <taxon>Chromadorea</taxon>
        <taxon>Rhabditida</taxon>
        <taxon>Rhabditina</taxon>
        <taxon>Rhabditomorpha</taxon>
        <taxon>Strongyloidea</taxon>
        <taxon>Heligmosomidae</taxon>
        <taxon>Nippostrongylus</taxon>
    </lineage>
</organism>
<dbReference type="Proteomes" id="UP000271162">
    <property type="component" value="Unassembled WGS sequence"/>
</dbReference>
<gene>
    <name evidence="1" type="ORF">NBR_LOCUS18486</name>
</gene>
<dbReference type="WBParaSite" id="NBR_0001848501-mRNA-1">
    <property type="protein sequence ID" value="NBR_0001848501-mRNA-1"/>
    <property type="gene ID" value="NBR_0001848501"/>
</dbReference>
<reference evidence="3" key="1">
    <citation type="submission" date="2017-02" db="UniProtKB">
        <authorList>
            <consortium name="WormBaseParasite"/>
        </authorList>
    </citation>
    <scope>IDENTIFICATION</scope>
</reference>
<sequence length="74" mass="8495">MRRSRLMVHAKQPTSICHISLAQLRFVLQIIHERQTATPKRSGSDLHAKLRTAVERSFDRSDPTPLIELQPSHV</sequence>
<evidence type="ECO:0000313" key="1">
    <source>
        <dbReference type="EMBL" id="VDL82211.1"/>
    </source>
</evidence>
<proteinExistence type="predicted"/>
<name>A0A0N4YMR5_NIPBR</name>
<evidence type="ECO:0000313" key="3">
    <source>
        <dbReference type="WBParaSite" id="NBR_0001848501-mRNA-1"/>
    </source>
</evidence>
<reference evidence="1 2" key="2">
    <citation type="submission" date="2018-11" db="EMBL/GenBank/DDBJ databases">
        <authorList>
            <consortium name="Pathogen Informatics"/>
        </authorList>
    </citation>
    <scope>NUCLEOTIDE SEQUENCE [LARGE SCALE GENOMIC DNA]</scope>
</reference>
<dbReference type="AlphaFoldDB" id="A0A0N4YMR5"/>
<accession>A0A0N4YMR5</accession>